<dbReference type="AlphaFoldDB" id="A0A9P6T0P7"/>
<dbReference type="Proteomes" id="UP000703661">
    <property type="component" value="Unassembled WGS sequence"/>
</dbReference>
<gene>
    <name evidence="2" type="ORF">BGZ80_009996</name>
</gene>
<feature type="chain" id="PRO_5040185385" evidence="1">
    <location>
        <begin position="19"/>
        <end position="172"/>
    </location>
</feature>
<organism evidence="2 3">
    <name type="scientific">Entomortierella chlamydospora</name>
    <dbReference type="NCBI Taxonomy" id="101097"/>
    <lineage>
        <taxon>Eukaryota</taxon>
        <taxon>Fungi</taxon>
        <taxon>Fungi incertae sedis</taxon>
        <taxon>Mucoromycota</taxon>
        <taxon>Mortierellomycotina</taxon>
        <taxon>Mortierellomycetes</taxon>
        <taxon>Mortierellales</taxon>
        <taxon>Mortierellaceae</taxon>
        <taxon>Entomortierella</taxon>
    </lineage>
</organism>
<accession>A0A9P6T0P7</accession>
<evidence type="ECO:0000256" key="1">
    <source>
        <dbReference type="SAM" id="SignalP"/>
    </source>
</evidence>
<reference evidence="2" key="1">
    <citation type="journal article" date="2020" name="Fungal Divers.">
        <title>Resolving the Mortierellaceae phylogeny through synthesis of multi-gene phylogenetics and phylogenomics.</title>
        <authorList>
            <person name="Vandepol N."/>
            <person name="Liber J."/>
            <person name="Desiro A."/>
            <person name="Na H."/>
            <person name="Kennedy M."/>
            <person name="Barry K."/>
            <person name="Grigoriev I.V."/>
            <person name="Miller A.N."/>
            <person name="O'Donnell K."/>
            <person name="Stajich J.E."/>
            <person name="Bonito G."/>
        </authorList>
    </citation>
    <scope>NUCLEOTIDE SEQUENCE</scope>
    <source>
        <strain evidence="2">NRRL 2769</strain>
    </source>
</reference>
<protein>
    <submittedName>
        <fullName evidence="2">Uncharacterized protein</fullName>
    </submittedName>
</protein>
<name>A0A9P6T0P7_9FUNG</name>
<sequence>MAFAATTLTLSLFYLISGELASKAFKEIRIVELLDVADDLRGGKNIIVLNVVVRPNRSEYFSWATNAETTTIKELERAIYAECPDREDGDAVLALVHHKGTPHIEDGGIEHPSDDLQFENIIQQYQRINIKTLTVALETPTKKYIDFTFEEVNSMYKLSNLETPDITDLPAF</sequence>
<dbReference type="EMBL" id="JAAAID010000650">
    <property type="protein sequence ID" value="KAG0015196.1"/>
    <property type="molecule type" value="Genomic_DNA"/>
</dbReference>
<comment type="caution">
    <text evidence="2">The sequence shown here is derived from an EMBL/GenBank/DDBJ whole genome shotgun (WGS) entry which is preliminary data.</text>
</comment>
<evidence type="ECO:0000313" key="2">
    <source>
        <dbReference type="EMBL" id="KAG0015196.1"/>
    </source>
</evidence>
<feature type="signal peptide" evidence="1">
    <location>
        <begin position="1"/>
        <end position="18"/>
    </location>
</feature>
<evidence type="ECO:0000313" key="3">
    <source>
        <dbReference type="Proteomes" id="UP000703661"/>
    </source>
</evidence>
<keyword evidence="1" id="KW-0732">Signal</keyword>
<proteinExistence type="predicted"/>
<keyword evidence="3" id="KW-1185">Reference proteome</keyword>